<evidence type="ECO:0000313" key="2">
    <source>
        <dbReference type="EMBL" id="AHX97840.1"/>
    </source>
</evidence>
<keyword evidence="1" id="KW-0472">Membrane</keyword>
<keyword evidence="1" id="KW-0812">Transmembrane</keyword>
<protein>
    <submittedName>
        <fullName evidence="2">NADH dehydrogenase subunit 3</fullName>
    </submittedName>
</protein>
<name>A0A0U1WEM2_9HYME</name>
<proteinExistence type="predicted"/>
<geneLocation type="mitochondrion" evidence="2"/>
<organism evidence="2">
    <name type="scientific">Afrocampsis griseosetosus</name>
    <dbReference type="NCBI Taxonomy" id="1491719"/>
    <lineage>
        <taxon>Eukaryota</taxon>
        <taxon>Metazoa</taxon>
        <taxon>Ecdysozoa</taxon>
        <taxon>Arthropoda</taxon>
        <taxon>Hexapoda</taxon>
        <taxon>Insecta</taxon>
        <taxon>Pterygota</taxon>
        <taxon>Neoptera</taxon>
        <taxon>Endopterygota</taxon>
        <taxon>Hymenoptera</taxon>
        <taxon>Apocrita</taxon>
        <taxon>Ichneumonoidea</taxon>
        <taxon>Braconidae</taxon>
        <taxon>Helconinae</taxon>
        <taxon>Afrocampsis</taxon>
    </lineage>
</organism>
<evidence type="ECO:0000256" key="1">
    <source>
        <dbReference type="SAM" id="Phobius"/>
    </source>
</evidence>
<keyword evidence="1" id="KW-1133">Transmembrane helix</keyword>
<accession>A0A0U1WEM2</accession>
<feature type="transmembrane region" description="Helical" evidence="1">
    <location>
        <begin position="6"/>
        <end position="25"/>
    </location>
</feature>
<keyword evidence="2" id="KW-0496">Mitochondrion</keyword>
<dbReference type="AlphaFoldDB" id="A0A0U1WEM2"/>
<sequence length="50" mass="5715">MNFLFMVMLIVILISLSMVGVNYLISKKMKLILGKNYSFECGFDQFVTSS</sequence>
<reference evidence="2" key="1">
    <citation type="submission" date="2014-02" db="EMBL/GenBank/DDBJ databases">
        <title>The comparative mitochondrial genomes from Braconidae subfamilies and the phylogeny of the Hymenoptera.</title>
        <authorList>
            <person name="Li Q."/>
            <person name="Wei S.J."/>
            <person name="Chen X.X."/>
        </authorList>
    </citation>
    <scope>NUCLEOTIDE SEQUENCE</scope>
</reference>
<gene>
    <name evidence="2" type="primary">ND3</name>
</gene>
<dbReference type="EMBL" id="KJ412474">
    <property type="protein sequence ID" value="AHX97840.1"/>
    <property type="molecule type" value="Genomic_DNA"/>
</dbReference>